<proteinExistence type="predicted"/>
<protein>
    <submittedName>
        <fullName evidence="1">Uncharacterized protein</fullName>
    </submittedName>
</protein>
<dbReference type="AlphaFoldDB" id="A0AAE1TRV4"/>
<dbReference type="Proteomes" id="UP001292094">
    <property type="component" value="Unassembled WGS sequence"/>
</dbReference>
<evidence type="ECO:0000313" key="1">
    <source>
        <dbReference type="EMBL" id="KAK4295206.1"/>
    </source>
</evidence>
<keyword evidence="2" id="KW-1185">Reference proteome</keyword>
<gene>
    <name evidence="1" type="ORF">Pmani_032219</name>
</gene>
<dbReference type="EMBL" id="JAWZYT010004122">
    <property type="protein sequence ID" value="KAK4295206.1"/>
    <property type="molecule type" value="Genomic_DNA"/>
</dbReference>
<evidence type="ECO:0000313" key="2">
    <source>
        <dbReference type="Proteomes" id="UP001292094"/>
    </source>
</evidence>
<organism evidence="1 2">
    <name type="scientific">Petrolisthes manimaculis</name>
    <dbReference type="NCBI Taxonomy" id="1843537"/>
    <lineage>
        <taxon>Eukaryota</taxon>
        <taxon>Metazoa</taxon>
        <taxon>Ecdysozoa</taxon>
        <taxon>Arthropoda</taxon>
        <taxon>Crustacea</taxon>
        <taxon>Multicrustacea</taxon>
        <taxon>Malacostraca</taxon>
        <taxon>Eumalacostraca</taxon>
        <taxon>Eucarida</taxon>
        <taxon>Decapoda</taxon>
        <taxon>Pleocyemata</taxon>
        <taxon>Anomura</taxon>
        <taxon>Galatheoidea</taxon>
        <taxon>Porcellanidae</taxon>
        <taxon>Petrolisthes</taxon>
    </lineage>
</organism>
<comment type="caution">
    <text evidence="1">The sequence shown here is derived from an EMBL/GenBank/DDBJ whole genome shotgun (WGS) entry which is preliminary data.</text>
</comment>
<sequence>MPPIQFVSSLLQQEHCSSDSSIAHMFPFSGHRATPHQQHTLLLSLFNYSAYMASDAHNLFTPAQEYSGGLSPSSFSLANE</sequence>
<accession>A0AAE1TRV4</accession>
<reference evidence="1" key="1">
    <citation type="submission" date="2023-11" db="EMBL/GenBank/DDBJ databases">
        <title>Genome assemblies of two species of porcelain crab, Petrolisthes cinctipes and Petrolisthes manimaculis (Anomura: Porcellanidae).</title>
        <authorList>
            <person name="Angst P."/>
        </authorList>
    </citation>
    <scope>NUCLEOTIDE SEQUENCE</scope>
    <source>
        <strain evidence="1">PB745_02</strain>
        <tissue evidence="1">Gill</tissue>
    </source>
</reference>
<name>A0AAE1TRV4_9EUCA</name>